<sequence length="715" mass="79884">MSSETFLLTNSSCWSTQILTMNHRRPHKRSKKTKSAADSGLPPPAYIFSLPFELIAEILLATGSPKDVLAVARCSRYLCNTLLREESGFIWRAARRNCVPGPLPDPQAIHLSESAFAALLFDPGECIECKRKTLNTLSSLSLNLRFCSRPECKSTWAKAHTAQITNYDILNRHTRKALRWIPLAESPACFSPGEDPLRTWPDSNQIYLLADMGAALAEYGRDSSNVVDERHALDISRSPLKMSFYVTVYNWKHKRRLLERAVKIQNETFGKALAEKEGYIYIELLNASATYQTLNSTRTRNLELVTRRDYDVVAAQIEAEMISVQEKRQRSTSQATIRTNRAHVEQHYQRLLSATHTKVAPLPSLSEFRAMPILGLLQSPAAAASSAPRDRDRDAKKAPGVAHELKTETLVSQLLTAELGRWRKDAEAALGATLGVPEWKTARNNKLHPVARLTARWNCTLCGKLSHAYKWDECLDYEGVCKHECAKGKKRTKETGWKPGQFVKDDKAVNAMTKLVALCGIDVEDPGSFKALADIGPRILCRSCPAAIVMHPSSVPGHAHRHDAMEMSLLTQAEADAVVLAPVEKRLAMRLMGCDDYKNKTAQKAWRYGCRHCHQQRPAEQKAPEPEPAPQPQPEARVTDDTVVANGEQPAEGQADPDPEPVKIDKNQKKQPKRFEFNGLRSHLKEKHAIPLPHDEDFYHILEGSADSGGVAARR</sequence>
<feature type="compositionally biased region" description="Basic and acidic residues" evidence="1">
    <location>
        <begin position="660"/>
        <end position="676"/>
    </location>
</feature>
<name>A0AAD7GBJ1_MYCRO</name>
<evidence type="ECO:0008006" key="4">
    <source>
        <dbReference type="Google" id="ProtNLM"/>
    </source>
</evidence>
<comment type="caution">
    <text evidence="2">The sequence shown here is derived from an EMBL/GenBank/DDBJ whole genome shotgun (WGS) entry which is preliminary data.</text>
</comment>
<accession>A0AAD7GBJ1</accession>
<dbReference type="Proteomes" id="UP001221757">
    <property type="component" value="Unassembled WGS sequence"/>
</dbReference>
<keyword evidence="3" id="KW-1185">Reference proteome</keyword>
<protein>
    <recommendedName>
        <fullName evidence="4">F-box domain-containing protein</fullName>
    </recommendedName>
</protein>
<evidence type="ECO:0000256" key="1">
    <source>
        <dbReference type="SAM" id="MobiDB-lite"/>
    </source>
</evidence>
<dbReference type="EMBL" id="JARKIE010000094">
    <property type="protein sequence ID" value="KAJ7686655.1"/>
    <property type="molecule type" value="Genomic_DNA"/>
</dbReference>
<evidence type="ECO:0000313" key="2">
    <source>
        <dbReference type="EMBL" id="KAJ7686655.1"/>
    </source>
</evidence>
<dbReference type="AlphaFoldDB" id="A0AAD7GBJ1"/>
<dbReference type="InterPro" id="IPR036047">
    <property type="entry name" value="F-box-like_dom_sf"/>
</dbReference>
<proteinExistence type="predicted"/>
<feature type="region of interest" description="Disordered" evidence="1">
    <location>
        <begin position="617"/>
        <end position="682"/>
    </location>
</feature>
<dbReference type="SUPFAM" id="SSF81383">
    <property type="entry name" value="F-box domain"/>
    <property type="match status" value="1"/>
</dbReference>
<organism evidence="2 3">
    <name type="scientific">Mycena rosella</name>
    <name type="common">Pink bonnet</name>
    <name type="synonym">Agaricus rosellus</name>
    <dbReference type="NCBI Taxonomy" id="1033263"/>
    <lineage>
        <taxon>Eukaryota</taxon>
        <taxon>Fungi</taxon>
        <taxon>Dikarya</taxon>
        <taxon>Basidiomycota</taxon>
        <taxon>Agaricomycotina</taxon>
        <taxon>Agaricomycetes</taxon>
        <taxon>Agaricomycetidae</taxon>
        <taxon>Agaricales</taxon>
        <taxon>Marasmiineae</taxon>
        <taxon>Mycenaceae</taxon>
        <taxon>Mycena</taxon>
    </lineage>
</organism>
<evidence type="ECO:0000313" key="3">
    <source>
        <dbReference type="Proteomes" id="UP001221757"/>
    </source>
</evidence>
<gene>
    <name evidence="2" type="ORF">B0H17DRAFT_984947</name>
</gene>
<reference evidence="2" key="1">
    <citation type="submission" date="2023-03" db="EMBL/GenBank/DDBJ databases">
        <title>Massive genome expansion in bonnet fungi (Mycena s.s.) driven by repeated elements and novel gene families across ecological guilds.</title>
        <authorList>
            <consortium name="Lawrence Berkeley National Laboratory"/>
            <person name="Harder C.B."/>
            <person name="Miyauchi S."/>
            <person name="Viragh M."/>
            <person name="Kuo A."/>
            <person name="Thoen E."/>
            <person name="Andreopoulos B."/>
            <person name="Lu D."/>
            <person name="Skrede I."/>
            <person name="Drula E."/>
            <person name="Henrissat B."/>
            <person name="Morin E."/>
            <person name="Kohler A."/>
            <person name="Barry K."/>
            <person name="LaButti K."/>
            <person name="Morin E."/>
            <person name="Salamov A."/>
            <person name="Lipzen A."/>
            <person name="Mereny Z."/>
            <person name="Hegedus B."/>
            <person name="Baldrian P."/>
            <person name="Stursova M."/>
            <person name="Weitz H."/>
            <person name="Taylor A."/>
            <person name="Grigoriev I.V."/>
            <person name="Nagy L.G."/>
            <person name="Martin F."/>
            <person name="Kauserud H."/>
        </authorList>
    </citation>
    <scope>NUCLEOTIDE SEQUENCE</scope>
    <source>
        <strain evidence="2">CBHHK067</strain>
    </source>
</reference>